<comment type="catalytic activity">
    <reaction evidence="18">
        <text>Ca(2+)(in) + ATP + H2O = Ca(2+)(out) + ADP + phosphate + H(+)</text>
        <dbReference type="Rhea" id="RHEA:18105"/>
        <dbReference type="ChEBI" id="CHEBI:15377"/>
        <dbReference type="ChEBI" id="CHEBI:15378"/>
        <dbReference type="ChEBI" id="CHEBI:29108"/>
        <dbReference type="ChEBI" id="CHEBI:30616"/>
        <dbReference type="ChEBI" id="CHEBI:43474"/>
        <dbReference type="ChEBI" id="CHEBI:456216"/>
        <dbReference type="EC" id="7.2.2.10"/>
    </reaction>
    <physiologicalReaction direction="left-to-right" evidence="18">
        <dbReference type="Rhea" id="RHEA:18106"/>
    </physiologicalReaction>
</comment>
<dbReference type="SMART" id="SM00831">
    <property type="entry name" value="Cation_ATPase_N"/>
    <property type="match status" value="1"/>
</dbReference>
<evidence type="ECO:0000256" key="10">
    <source>
        <dbReference type="ARBA" id="ARBA00022840"/>
    </source>
</evidence>
<feature type="transmembrane region" description="Helical" evidence="20">
    <location>
        <begin position="849"/>
        <end position="865"/>
    </location>
</feature>
<comment type="function">
    <text evidence="20">Catalyzes the hydrolysis of ATP coupled with the transport of calcium.</text>
</comment>
<dbReference type="Gene3D" id="3.40.50.1000">
    <property type="entry name" value="HAD superfamily/HAD-like"/>
    <property type="match status" value="1"/>
</dbReference>
<keyword evidence="6 20" id="KW-0812">Transmembrane</keyword>
<feature type="transmembrane region" description="Helical" evidence="20">
    <location>
        <begin position="331"/>
        <end position="360"/>
    </location>
</feature>
<keyword evidence="8 20" id="KW-0547">Nucleotide-binding</keyword>
<dbReference type="GO" id="GO:0046872">
    <property type="term" value="F:metal ion binding"/>
    <property type="evidence" value="ECO:0007669"/>
    <property type="project" value="UniProtKB-KW"/>
</dbReference>
<sequence length="957" mass="105758">MQFSELEEMKSVRSNNSIKQKYEKVSQNDDKSEIVIFQTNKIISPDGLNFAKEMLLSTAESATYSASEIERRLHSDLRCGLSWQEALGRSKIIGYNELRAPQEDSTFKKYVEQFKNPLILLLLGSALVSVIMQQFDDAISIATAILIVVTVAFIQEYRSEKSLEELKKLVPPECHCLRENRLETFLARNLVPGDIIFLNVGDRVPADLRIFESIDLSIDESSFTGETEPAKKTTDVLSQKPGSGKNHSTMRNIAFMGTLVRGGSGKGIVVSTGEQSEFGEVFKMMQAEEAPKTPLQKSMDILGAQLSFYSFCIIGIIMLLGWLQGKAIVEMFTISVSLAVAAIPEGLPIVVTVTLALGVLRMAKRNCIVKKLPTVETLGCCNVICSDKTGTITKNEMTVTTMITSEGYMADVTGAGYNDAGEIHIRDCNNMEVAKQSINAIIEVGAVCNNAIIQGEILLGSPTEGALMALAMKNQMYTIRDKFVRTKEFPFSSEQKMMAVSAVPRYSSNNNKDEIFFVKGAIEMVLPMCKKYILNSQILALTKQNETEYLSEAYDIGRKGLRVLALAKGKSLNDLVYMGLVGITDPPRPLVRETIEILNRSGVRVKMVTGDSHETAIAVAQLIGLDTVHQQAISGHDIDLMNEMQLEKIINSVSVFYRVTPKHKLSIVKALQNSGNIVAMTGDGVNDGVALKRADIGIAMGKNGTDVCKEAADMILVNDDFHTIIAAIEEGKGIFYNIRNFVRFQLSTSIAALSLITLSQLMGIPNPLNAMQILWINIIMDGPPAQSLGVEPVDQDVLKKKPRNVKEPMICKALIINVLLSAGLIILGTLYVFQREMEDGSGGKTKRDTTMTFTCFVLFDMWNALSCRSQTKSVFQIGLFSNKMFLIAVAFSLIGQLLVIYFPPLQKVFQTEALTLMDIIFLLTLTSSVFIISELKKYFERAMDRRAVKKHSELDFV</sequence>
<evidence type="ECO:0000256" key="9">
    <source>
        <dbReference type="ARBA" id="ARBA00022837"/>
    </source>
</evidence>
<keyword evidence="12" id="KW-0703">Sarcoplasmic reticulum</keyword>
<dbReference type="SUPFAM" id="SSF81660">
    <property type="entry name" value="Metal cation-transporting ATPase, ATP-binding domain N"/>
    <property type="match status" value="1"/>
</dbReference>
<dbReference type="SFLD" id="SFLDS00003">
    <property type="entry name" value="Haloacid_Dehalogenase"/>
    <property type="match status" value="1"/>
</dbReference>
<evidence type="ECO:0000256" key="4">
    <source>
        <dbReference type="ARBA" id="ARBA00022448"/>
    </source>
</evidence>
<dbReference type="InterPro" id="IPR006068">
    <property type="entry name" value="ATPase_P-typ_cation-transptr_C"/>
</dbReference>
<dbReference type="InterPro" id="IPR044492">
    <property type="entry name" value="P_typ_ATPase_HD_dom"/>
</dbReference>
<keyword evidence="16 20" id="KW-0406">Ion transport</keyword>
<evidence type="ECO:0000256" key="16">
    <source>
        <dbReference type="ARBA" id="ARBA00023065"/>
    </source>
</evidence>
<dbReference type="Pfam" id="PF13246">
    <property type="entry name" value="Cation_ATPase"/>
    <property type="match status" value="1"/>
</dbReference>
<proteinExistence type="inferred from homology"/>
<evidence type="ECO:0000256" key="8">
    <source>
        <dbReference type="ARBA" id="ARBA00022741"/>
    </source>
</evidence>
<evidence type="ECO:0000256" key="11">
    <source>
        <dbReference type="ARBA" id="ARBA00022842"/>
    </source>
</evidence>
<dbReference type="InterPro" id="IPR018303">
    <property type="entry name" value="ATPase_P-typ_P_site"/>
</dbReference>
<dbReference type="InterPro" id="IPR023298">
    <property type="entry name" value="ATPase_P-typ_TM_dom_sf"/>
</dbReference>
<evidence type="ECO:0000256" key="2">
    <source>
        <dbReference type="ARBA" id="ARBA00004326"/>
    </source>
</evidence>
<keyword evidence="10 20" id="KW-0067">ATP-binding</keyword>
<dbReference type="Gene3D" id="2.70.150.10">
    <property type="entry name" value="Calcium-transporting ATPase, cytoplasmic transduction domain A"/>
    <property type="match status" value="1"/>
</dbReference>
<keyword evidence="9 20" id="KW-0106">Calcium</keyword>
<dbReference type="EC" id="7.2.2.10" evidence="20"/>
<evidence type="ECO:0000256" key="13">
    <source>
        <dbReference type="ARBA" id="ARBA00022967"/>
    </source>
</evidence>
<keyword evidence="15" id="KW-0333">Golgi apparatus</keyword>
<evidence type="ECO:0000256" key="6">
    <source>
        <dbReference type="ARBA" id="ARBA00022692"/>
    </source>
</evidence>
<comment type="catalytic activity">
    <reaction evidence="19">
        <text>Mn(2+)(in) + ATP + H2O = Mn(2+)(out) + ADP + phosphate + H(+)</text>
        <dbReference type="Rhea" id="RHEA:66820"/>
        <dbReference type="ChEBI" id="CHEBI:15377"/>
        <dbReference type="ChEBI" id="CHEBI:15378"/>
        <dbReference type="ChEBI" id="CHEBI:29035"/>
        <dbReference type="ChEBI" id="CHEBI:30616"/>
        <dbReference type="ChEBI" id="CHEBI:43474"/>
        <dbReference type="ChEBI" id="CHEBI:456216"/>
    </reaction>
    <physiologicalReaction direction="left-to-right" evidence="19">
        <dbReference type="Rhea" id="RHEA:66821"/>
    </physiologicalReaction>
</comment>
<dbReference type="InterPro" id="IPR023299">
    <property type="entry name" value="ATPase_P-typ_cyto_dom_N"/>
</dbReference>
<dbReference type="GO" id="GO:0005388">
    <property type="term" value="F:P-type calcium transporter activity"/>
    <property type="evidence" value="ECO:0007669"/>
    <property type="project" value="UniProtKB-EC"/>
</dbReference>
<dbReference type="AlphaFoldDB" id="A0A9N9WWQ1"/>
<feature type="transmembrane region" description="Helical" evidence="20">
    <location>
        <begin position="114"/>
        <end position="132"/>
    </location>
</feature>
<dbReference type="InterPro" id="IPR023214">
    <property type="entry name" value="HAD_sf"/>
</dbReference>
<dbReference type="InterPro" id="IPR008250">
    <property type="entry name" value="ATPase_P-typ_transduc_dom_A_sf"/>
</dbReference>
<dbReference type="Pfam" id="PF00690">
    <property type="entry name" value="Cation_ATPase_N"/>
    <property type="match status" value="1"/>
</dbReference>
<evidence type="ECO:0000256" key="7">
    <source>
        <dbReference type="ARBA" id="ARBA00022723"/>
    </source>
</evidence>
<evidence type="ECO:0000259" key="22">
    <source>
        <dbReference type="SMART" id="SM00831"/>
    </source>
</evidence>
<dbReference type="OrthoDB" id="3352408at2759"/>
<keyword evidence="4 20" id="KW-0813">Transport</keyword>
<keyword evidence="7" id="KW-0479">Metal-binding</keyword>
<keyword evidence="5 20" id="KW-0109">Calcium transport</keyword>
<dbReference type="InterPro" id="IPR001757">
    <property type="entry name" value="P_typ_ATPase"/>
</dbReference>
<reference evidence="23" key="1">
    <citation type="submission" date="2022-01" db="EMBL/GenBank/DDBJ databases">
        <authorList>
            <person name="King R."/>
        </authorList>
    </citation>
    <scope>NUCLEOTIDE SEQUENCE</scope>
</reference>
<dbReference type="InterPro" id="IPR059000">
    <property type="entry name" value="ATPase_P-type_domA"/>
</dbReference>
<evidence type="ECO:0000256" key="15">
    <source>
        <dbReference type="ARBA" id="ARBA00023034"/>
    </source>
</evidence>
<dbReference type="FunFam" id="3.40.1110.10:FF:000006">
    <property type="entry name" value="Calcium-transporting ATPase"/>
    <property type="match status" value="1"/>
</dbReference>
<dbReference type="Pfam" id="PF00122">
    <property type="entry name" value="E1-E2_ATPase"/>
    <property type="match status" value="1"/>
</dbReference>
<dbReference type="Proteomes" id="UP001153620">
    <property type="component" value="Chromosome 3"/>
</dbReference>
<dbReference type="PRINTS" id="PR00119">
    <property type="entry name" value="CATATPASE"/>
</dbReference>
<dbReference type="PANTHER" id="PTHR42861">
    <property type="entry name" value="CALCIUM-TRANSPORTING ATPASE"/>
    <property type="match status" value="1"/>
</dbReference>
<gene>
    <name evidence="23" type="ORF">CHIRRI_LOCUS11797</name>
</gene>
<evidence type="ECO:0000313" key="24">
    <source>
        <dbReference type="Proteomes" id="UP001153620"/>
    </source>
</evidence>
<dbReference type="Gene3D" id="1.20.1110.10">
    <property type="entry name" value="Calcium-transporting ATPase, transmembrane domain"/>
    <property type="match status" value="1"/>
</dbReference>
<evidence type="ECO:0000256" key="17">
    <source>
        <dbReference type="ARBA" id="ARBA00023136"/>
    </source>
</evidence>
<protein>
    <recommendedName>
        <fullName evidence="20">Calcium-transporting ATPase</fullName>
        <ecNumber evidence="20">7.2.2.10</ecNumber>
    </recommendedName>
</protein>
<keyword evidence="11" id="KW-0460">Magnesium</keyword>
<feature type="transmembrane region" description="Helical" evidence="20">
    <location>
        <begin position="885"/>
        <end position="902"/>
    </location>
</feature>
<dbReference type="SFLD" id="SFLDG00002">
    <property type="entry name" value="C1.7:_P-type_atpase_like"/>
    <property type="match status" value="1"/>
</dbReference>
<dbReference type="SFLD" id="SFLDF00027">
    <property type="entry name" value="p-type_atpase"/>
    <property type="match status" value="1"/>
</dbReference>
<feature type="transmembrane region" description="Helical" evidence="20">
    <location>
        <begin position="914"/>
        <end position="935"/>
    </location>
</feature>
<dbReference type="InterPro" id="IPR004014">
    <property type="entry name" value="ATPase_P-typ_cation-transptr_N"/>
</dbReference>
<dbReference type="SUPFAM" id="SSF56784">
    <property type="entry name" value="HAD-like"/>
    <property type="match status" value="1"/>
</dbReference>
<dbReference type="PROSITE" id="PS00154">
    <property type="entry name" value="ATPASE_E1_E2"/>
    <property type="match status" value="1"/>
</dbReference>
<evidence type="ECO:0000256" key="18">
    <source>
        <dbReference type="ARBA" id="ARBA00047282"/>
    </source>
</evidence>
<keyword evidence="14 20" id="KW-1133">Transmembrane helix</keyword>
<dbReference type="NCBIfam" id="TIGR01522">
    <property type="entry name" value="ATPase-IIA2_Ca"/>
    <property type="match status" value="1"/>
</dbReference>
<feature type="domain" description="Cation-transporting P-type ATPase N-terminal" evidence="22">
    <location>
        <begin position="60"/>
        <end position="134"/>
    </location>
</feature>
<dbReference type="InterPro" id="IPR006413">
    <property type="entry name" value="P-type_ATPase_IIA_PMR1"/>
</dbReference>
<dbReference type="Gene3D" id="3.40.1110.10">
    <property type="entry name" value="Calcium-transporting ATPase, cytoplasmic domain N"/>
    <property type="match status" value="1"/>
</dbReference>
<feature type="region of interest" description="Disordered" evidence="21">
    <location>
        <begin position="225"/>
        <end position="245"/>
    </location>
</feature>
<evidence type="ECO:0000256" key="20">
    <source>
        <dbReference type="RuleBase" id="RU361146"/>
    </source>
</evidence>
<feature type="transmembrane region" description="Helical" evidence="20">
    <location>
        <begin position="306"/>
        <end position="325"/>
    </location>
</feature>
<dbReference type="GO" id="GO:0033017">
    <property type="term" value="C:sarcoplasmic reticulum membrane"/>
    <property type="evidence" value="ECO:0007669"/>
    <property type="project" value="UniProtKB-SubCell"/>
</dbReference>
<feature type="transmembrane region" description="Helical" evidence="20">
    <location>
        <begin position="138"/>
        <end position="157"/>
    </location>
</feature>
<dbReference type="SUPFAM" id="SSF81653">
    <property type="entry name" value="Calcium ATPase, transduction domain A"/>
    <property type="match status" value="1"/>
</dbReference>
<organism evidence="23 24">
    <name type="scientific">Chironomus riparius</name>
    <dbReference type="NCBI Taxonomy" id="315576"/>
    <lineage>
        <taxon>Eukaryota</taxon>
        <taxon>Metazoa</taxon>
        <taxon>Ecdysozoa</taxon>
        <taxon>Arthropoda</taxon>
        <taxon>Hexapoda</taxon>
        <taxon>Insecta</taxon>
        <taxon>Pterygota</taxon>
        <taxon>Neoptera</taxon>
        <taxon>Endopterygota</taxon>
        <taxon>Diptera</taxon>
        <taxon>Nematocera</taxon>
        <taxon>Chironomoidea</taxon>
        <taxon>Chironomidae</taxon>
        <taxon>Chironominae</taxon>
        <taxon>Chironomus</taxon>
    </lineage>
</organism>
<comment type="similarity">
    <text evidence="3">Belongs to the cation transport ATPase (P-type) (TC 3.A.3) family. Type IIA subfamily.</text>
</comment>
<feature type="transmembrane region" description="Helical" evidence="20">
    <location>
        <begin position="809"/>
        <end position="833"/>
    </location>
</feature>
<dbReference type="InterPro" id="IPR036412">
    <property type="entry name" value="HAD-like_sf"/>
</dbReference>
<keyword evidence="24" id="KW-1185">Reference proteome</keyword>
<comment type="caution">
    <text evidence="20">Lacks conserved residue(s) required for the propagation of feature annotation.</text>
</comment>
<keyword evidence="13" id="KW-1278">Translocase</keyword>
<dbReference type="GO" id="GO:0005524">
    <property type="term" value="F:ATP binding"/>
    <property type="evidence" value="ECO:0007669"/>
    <property type="project" value="UniProtKB-KW"/>
</dbReference>
<dbReference type="Pfam" id="PF00689">
    <property type="entry name" value="Cation_ATPase_C"/>
    <property type="match status" value="1"/>
</dbReference>
<name>A0A9N9WWQ1_9DIPT</name>
<comment type="subcellular location">
    <subcellularLocation>
        <location evidence="1">Golgi apparatus</location>
        <location evidence="1">trans-Golgi network membrane</location>
        <topology evidence="1">Multi-pass membrane protein</topology>
    </subcellularLocation>
    <subcellularLocation>
        <location evidence="20">Membrane</location>
        <topology evidence="20">Multi-pass membrane protein</topology>
    </subcellularLocation>
    <subcellularLocation>
        <location evidence="2">Sarcoplasmic reticulum membrane</location>
        <topology evidence="2">Multi-pass membrane protein</topology>
    </subcellularLocation>
</comment>
<evidence type="ECO:0000313" key="23">
    <source>
        <dbReference type="EMBL" id="CAG9808964.1"/>
    </source>
</evidence>
<dbReference type="GO" id="GO:0016887">
    <property type="term" value="F:ATP hydrolysis activity"/>
    <property type="evidence" value="ECO:0007669"/>
    <property type="project" value="InterPro"/>
</dbReference>
<evidence type="ECO:0000256" key="12">
    <source>
        <dbReference type="ARBA" id="ARBA00022951"/>
    </source>
</evidence>
<evidence type="ECO:0000256" key="1">
    <source>
        <dbReference type="ARBA" id="ARBA00004166"/>
    </source>
</evidence>
<keyword evidence="17 20" id="KW-0472">Membrane</keyword>
<evidence type="ECO:0000256" key="3">
    <source>
        <dbReference type="ARBA" id="ARBA00005675"/>
    </source>
</evidence>
<dbReference type="EMBL" id="OU895879">
    <property type="protein sequence ID" value="CAG9808964.1"/>
    <property type="molecule type" value="Genomic_DNA"/>
</dbReference>
<evidence type="ECO:0000256" key="19">
    <source>
        <dbReference type="ARBA" id="ARBA00047330"/>
    </source>
</evidence>
<evidence type="ECO:0000256" key="5">
    <source>
        <dbReference type="ARBA" id="ARBA00022568"/>
    </source>
</evidence>
<dbReference type="FunFam" id="2.70.150.10:FF:000008">
    <property type="entry name" value="Calcium-transporting ATPase"/>
    <property type="match status" value="1"/>
</dbReference>
<evidence type="ECO:0000256" key="14">
    <source>
        <dbReference type="ARBA" id="ARBA00022989"/>
    </source>
</evidence>
<feature type="compositionally biased region" description="Polar residues" evidence="21">
    <location>
        <begin position="235"/>
        <end position="245"/>
    </location>
</feature>
<dbReference type="NCBIfam" id="TIGR01494">
    <property type="entry name" value="ATPase_P-type"/>
    <property type="match status" value="2"/>
</dbReference>
<dbReference type="PRINTS" id="PR00120">
    <property type="entry name" value="HATPASE"/>
</dbReference>
<evidence type="ECO:0000256" key="21">
    <source>
        <dbReference type="SAM" id="MobiDB-lite"/>
    </source>
</evidence>
<accession>A0A9N9WWQ1</accession>
<dbReference type="SUPFAM" id="SSF81665">
    <property type="entry name" value="Calcium ATPase, transmembrane domain M"/>
    <property type="match status" value="1"/>
</dbReference>
<dbReference type="GO" id="GO:0005794">
    <property type="term" value="C:Golgi apparatus"/>
    <property type="evidence" value="ECO:0007669"/>
    <property type="project" value="UniProtKB-SubCell"/>
</dbReference>
<reference evidence="23" key="2">
    <citation type="submission" date="2022-10" db="EMBL/GenBank/DDBJ databases">
        <authorList>
            <consortium name="ENA_rothamsted_submissions"/>
            <consortium name="culmorum"/>
            <person name="King R."/>
        </authorList>
    </citation>
    <scope>NUCLEOTIDE SEQUENCE</scope>
</reference>